<dbReference type="PROSITE" id="PS51257">
    <property type="entry name" value="PROKAR_LIPOPROTEIN"/>
    <property type="match status" value="1"/>
</dbReference>
<evidence type="ECO:0000313" key="3">
    <source>
        <dbReference type="EMBL" id="SDN33611.1"/>
    </source>
</evidence>
<evidence type="ECO:0000256" key="1">
    <source>
        <dbReference type="SAM" id="MobiDB-lite"/>
    </source>
</evidence>
<proteinExistence type="predicted"/>
<feature type="region of interest" description="Disordered" evidence="1">
    <location>
        <begin position="49"/>
        <end position="87"/>
    </location>
</feature>
<dbReference type="Proteomes" id="UP000199682">
    <property type="component" value="Unassembled WGS sequence"/>
</dbReference>
<evidence type="ECO:0008006" key="5">
    <source>
        <dbReference type="Google" id="ProtNLM"/>
    </source>
</evidence>
<sequence length="264" mass="28233">MRLAAIAIIAAVALTACSSSEPASENQSQHRDVKSLVAAVTKTVGEKGSYRFSVTPPPTGGGVRAPSSGSVRLGGEVPSMDATTTRPVQTGGEAVDLRLVSTKKDTAFVKLPAAVFGLPADKPWVELDRRVDDDFTTTLLGFHDVVYQQAAFTTYHLPVMQAGGELRLTAQVGGNTRYSIAVDYRKAYDKLTDEGLKAEVKLALDQKVPGSTGEIELDGTGLPIRITFYTEFQGVRIVDEARFSDWGSDVTIAEPNPAEISSRN</sequence>
<evidence type="ECO:0000256" key="2">
    <source>
        <dbReference type="SAM" id="SignalP"/>
    </source>
</evidence>
<protein>
    <recommendedName>
        <fullName evidence="5">Lipoprotein</fullName>
    </recommendedName>
</protein>
<organism evidence="3 4">
    <name type="scientific">Lentzea albidocapillata subsp. violacea</name>
    <dbReference type="NCBI Taxonomy" id="128104"/>
    <lineage>
        <taxon>Bacteria</taxon>
        <taxon>Bacillati</taxon>
        <taxon>Actinomycetota</taxon>
        <taxon>Actinomycetes</taxon>
        <taxon>Pseudonocardiales</taxon>
        <taxon>Pseudonocardiaceae</taxon>
        <taxon>Lentzea</taxon>
    </lineage>
</organism>
<accession>A0A1H0AJS7</accession>
<keyword evidence="2" id="KW-0732">Signal</keyword>
<gene>
    <name evidence="3" type="ORF">SAMN04488074_1486</name>
</gene>
<name>A0A1H0AJS7_9PSEU</name>
<reference evidence="4" key="1">
    <citation type="submission" date="2016-10" db="EMBL/GenBank/DDBJ databases">
        <authorList>
            <person name="Varghese N."/>
            <person name="Submissions S."/>
        </authorList>
    </citation>
    <scope>NUCLEOTIDE SEQUENCE [LARGE SCALE GENOMIC DNA]</scope>
    <source>
        <strain evidence="4">DSM 44796</strain>
    </source>
</reference>
<feature type="signal peptide" evidence="2">
    <location>
        <begin position="1"/>
        <end position="23"/>
    </location>
</feature>
<evidence type="ECO:0000313" key="4">
    <source>
        <dbReference type="Proteomes" id="UP000199682"/>
    </source>
</evidence>
<dbReference type="AlphaFoldDB" id="A0A1H0AJS7"/>
<dbReference type="Gene3D" id="2.50.20.20">
    <property type="match status" value="1"/>
</dbReference>
<feature type="chain" id="PRO_5039485379" description="Lipoprotein" evidence="2">
    <location>
        <begin position="24"/>
        <end position="264"/>
    </location>
</feature>
<dbReference type="RefSeq" id="WP_090015571.1">
    <property type="nucleotide sequence ID" value="NZ_FNET01000048.1"/>
</dbReference>
<dbReference type="EMBL" id="FNET01000048">
    <property type="protein sequence ID" value="SDN33611.1"/>
    <property type="molecule type" value="Genomic_DNA"/>
</dbReference>